<dbReference type="EMBL" id="LGLO01000041">
    <property type="protein sequence ID" value="KPC45402.1"/>
    <property type="molecule type" value="Genomic_DNA"/>
</dbReference>
<proteinExistence type="predicted"/>
<name>A0ABR5LEK0_PSESG</name>
<dbReference type="Proteomes" id="UP000037836">
    <property type="component" value="Unassembled WGS sequence"/>
</dbReference>
<keyword evidence="2" id="KW-1185">Reference proteome</keyword>
<accession>A0ABR5LEK0</accession>
<protein>
    <submittedName>
        <fullName evidence="1">Uncharacterized protein</fullName>
    </submittedName>
</protein>
<gene>
    <name evidence="1" type="ORF">AC496_0861</name>
</gene>
<organism evidence="1 2">
    <name type="scientific">Pseudomonas savastanoi pv. glycinea</name>
    <name type="common">Pseudomonas syringae pv. glycinea</name>
    <dbReference type="NCBI Taxonomy" id="318"/>
    <lineage>
        <taxon>Bacteria</taxon>
        <taxon>Pseudomonadati</taxon>
        <taxon>Pseudomonadota</taxon>
        <taxon>Gammaproteobacteria</taxon>
        <taxon>Pseudomonadales</taxon>
        <taxon>Pseudomonadaceae</taxon>
        <taxon>Pseudomonas</taxon>
    </lineage>
</organism>
<comment type="caution">
    <text evidence="1">The sequence shown here is derived from an EMBL/GenBank/DDBJ whole genome shotgun (WGS) entry which is preliminary data.</text>
</comment>
<evidence type="ECO:0000313" key="2">
    <source>
        <dbReference type="Proteomes" id="UP000037836"/>
    </source>
</evidence>
<sequence length="57" mass="6299">MFDLSSAIAHCWVLHVAAKAMVMQQKPPWPVQFKTIVRTRQAGVLAGRLIFLHAVGA</sequence>
<evidence type="ECO:0000313" key="1">
    <source>
        <dbReference type="EMBL" id="KPC45402.1"/>
    </source>
</evidence>
<reference evidence="1 2" key="1">
    <citation type="submission" date="2015-10" db="EMBL/GenBank/DDBJ databases">
        <title>Comparative genomics and high-throughput reverse genetic screens identify a new phytobacterial MAMP and an Arabidopsis receptor required for immune elicitation.</title>
        <authorList>
            <person name="Mott G.A."/>
            <person name="Thakur S."/>
            <person name="Wang P.W."/>
            <person name="Desveaux D."/>
            <person name="Guttman D.S."/>
        </authorList>
    </citation>
    <scope>NUCLEOTIDE SEQUENCE [LARGE SCALE GENOMIC DNA]</scope>
    <source>
        <strain evidence="1 2">BR1</strain>
    </source>
</reference>